<feature type="region of interest" description="Disordered" evidence="9">
    <location>
        <begin position="642"/>
        <end position="741"/>
    </location>
</feature>
<keyword evidence="6" id="KW-0067">ATP-binding</keyword>
<dbReference type="PROSITE" id="PS51192">
    <property type="entry name" value="HELICASE_ATP_BIND_1"/>
    <property type="match status" value="1"/>
</dbReference>
<dbReference type="Pfam" id="PF00176">
    <property type="entry name" value="SNF2-rel_dom"/>
    <property type="match status" value="1"/>
</dbReference>
<dbReference type="Gene3D" id="3.40.50.10810">
    <property type="entry name" value="Tandem AAA-ATPase domain"/>
    <property type="match status" value="1"/>
</dbReference>
<dbReference type="SMART" id="SM00490">
    <property type="entry name" value="HELICc"/>
    <property type="match status" value="1"/>
</dbReference>
<accession>A0A9P0IMB1</accession>
<feature type="compositionally biased region" description="Low complexity" evidence="9">
    <location>
        <begin position="310"/>
        <end position="320"/>
    </location>
</feature>
<keyword evidence="3" id="KW-0547">Nucleotide-binding</keyword>
<feature type="compositionally biased region" description="Low complexity" evidence="9">
    <location>
        <begin position="681"/>
        <end position="692"/>
    </location>
</feature>
<keyword evidence="5" id="KW-0347">Helicase</keyword>
<organism evidence="12 13">
    <name type="scientific">Aphis gossypii</name>
    <name type="common">Cotton aphid</name>
    <dbReference type="NCBI Taxonomy" id="80765"/>
    <lineage>
        <taxon>Eukaryota</taxon>
        <taxon>Metazoa</taxon>
        <taxon>Ecdysozoa</taxon>
        <taxon>Arthropoda</taxon>
        <taxon>Hexapoda</taxon>
        <taxon>Insecta</taxon>
        <taxon>Pterygota</taxon>
        <taxon>Neoptera</taxon>
        <taxon>Paraneoptera</taxon>
        <taxon>Hemiptera</taxon>
        <taxon>Sternorrhyncha</taxon>
        <taxon>Aphidomorpha</taxon>
        <taxon>Aphidoidea</taxon>
        <taxon>Aphididae</taxon>
        <taxon>Aphidini</taxon>
        <taxon>Aphis</taxon>
        <taxon>Aphis</taxon>
    </lineage>
</organism>
<comment type="similarity">
    <text evidence="2">Belongs to the SNF2/RAD54 helicase family.</text>
</comment>
<keyword evidence="13" id="KW-1185">Reference proteome</keyword>
<evidence type="ECO:0000259" key="10">
    <source>
        <dbReference type="PROSITE" id="PS51192"/>
    </source>
</evidence>
<gene>
    <name evidence="12" type="ORF">APHIGO_LOCUS928</name>
</gene>
<feature type="region of interest" description="Disordered" evidence="9">
    <location>
        <begin position="584"/>
        <end position="615"/>
    </location>
</feature>
<dbReference type="Proteomes" id="UP001154329">
    <property type="component" value="Chromosome 1"/>
</dbReference>
<dbReference type="GO" id="GO:0003677">
    <property type="term" value="F:DNA binding"/>
    <property type="evidence" value="ECO:0007669"/>
    <property type="project" value="UniProtKB-KW"/>
</dbReference>
<reference evidence="12" key="2">
    <citation type="submission" date="2022-10" db="EMBL/GenBank/DDBJ databases">
        <authorList>
            <consortium name="ENA_rothamsted_submissions"/>
            <consortium name="culmorum"/>
            <person name="King R."/>
        </authorList>
    </citation>
    <scope>NUCLEOTIDE SEQUENCE</scope>
</reference>
<dbReference type="EMBL" id="OU899034">
    <property type="protein sequence ID" value="CAH1709746.1"/>
    <property type="molecule type" value="Genomic_DNA"/>
</dbReference>
<evidence type="ECO:0000256" key="9">
    <source>
        <dbReference type="SAM" id="MobiDB-lite"/>
    </source>
</evidence>
<evidence type="ECO:0000256" key="5">
    <source>
        <dbReference type="ARBA" id="ARBA00022806"/>
    </source>
</evidence>
<feature type="region of interest" description="Disordered" evidence="9">
    <location>
        <begin position="282"/>
        <end position="326"/>
    </location>
</feature>
<evidence type="ECO:0000256" key="6">
    <source>
        <dbReference type="ARBA" id="ARBA00022840"/>
    </source>
</evidence>
<feature type="compositionally biased region" description="Basic and acidic residues" evidence="9">
    <location>
        <begin position="667"/>
        <end position="676"/>
    </location>
</feature>
<evidence type="ECO:0000256" key="4">
    <source>
        <dbReference type="ARBA" id="ARBA00022801"/>
    </source>
</evidence>
<evidence type="ECO:0000313" key="12">
    <source>
        <dbReference type="EMBL" id="CAH1709746.1"/>
    </source>
</evidence>
<dbReference type="InterPro" id="IPR014001">
    <property type="entry name" value="Helicase_ATP-bd"/>
</dbReference>
<keyword evidence="7" id="KW-0238">DNA-binding</keyword>
<dbReference type="GO" id="GO:0005634">
    <property type="term" value="C:nucleus"/>
    <property type="evidence" value="ECO:0007669"/>
    <property type="project" value="UniProtKB-SubCell"/>
</dbReference>
<dbReference type="GO" id="GO:0016887">
    <property type="term" value="F:ATP hydrolysis activity"/>
    <property type="evidence" value="ECO:0007669"/>
    <property type="project" value="InterPro"/>
</dbReference>
<sequence length="1535" mass="176493">MDTIYPNDDEIKFRKNNYGGVEEILNCEVKCTICNNDLLHEIISKKMIMVHQSHLFLCCYNCFYKLCEGNMYSCILCKSNKDLSNCIKCNFNVCNRCVENHEIDIVSIGVLNQCFNCAPKMLWKKRALAANVLKVFCSQLCLPNGLLVNETDHEQAVRKYLLKEAKIGQNSKIDQIKNNLCIDFILKSYKLSLMNELSTFSSNNLSPINDHFNEFISICEHVLEKTCSTLTNFKRIFNINSYLSPGVSAIMKSLLKPVDEDENVSVNNSILNRNLSNKTKSNTADLLIKTPNRSTKRSLRSEKKPKIKTNDSSTNNSSSTVQETSLSLNAHSTPMCIDRKLTVVLERLDDSFVSNIIKNKPSNKIHLDLEKKEVAHPLNLFDDNSDSGDKEEYTRKLRNRTLLKTNKIKNQVKSSTKNQNILNEKSDDEKENDRLINLNAIEKFSTKVDIDDEDNSDDTIIIPTKNTKLKVSPKRSKNEINKLETINQFLSTLDETDSGTDNDYHNDENSFESVKSIFNEIESSVGIPQINIENNSGNDSDDSSIDDVINSCLTACKGRNIEHYHKKTQESQTNINDMDTMSESELDNEDIEMSESSDVHNNTTIVTRSKQQSSFKMLSISDDDSDIDFKIKNKTKATKRKLLTSNSSENNSDSSSKFFKKTPKSKSKNDVSKARLFDLTSNSDSSNYSSSSSEEDSSPIHVRKRRRIVNLSNDESEEVNDSDNSNVSKNQSLSKKGRKNIRKLKKKEDLSELTQSALKEEELRRKRIEKRQKEYNKLCNLPRPTESCKKLVLDFDENTMKELVTVHPDLVKFLKPHQVKGVTFLWNSVFESLRRIKEHKGNGSILAHCMGLGKTLQIITLIHTLFRYPETGIKTILIITPNATIENWCKEFYKWLHDIDGEPFLVLNFTESKTYEGRKKIIDEWKREHGVLVTSYQLFRSVVNFKNIDKFPTISEGLVDPGPDLVICDEGHVLKNHSTAISKAVNRIKSLRRIVLTGTPLQNNLREYHCMVDFIRPNLLGSIKEFTNRFINPITNGQYSDSTATDVRLMKRRSHVLHRMLEGFVQRFDYSVLTPFLPPKHEYVIYLKMADIQIELYQKYLSDYRQPELFSNYHMLQMVWTHPKLLALYLKRIESKQEKLKLKSIESGLLNDESSDVEGNSNSVEEVEVPGYDLPSTKNSDNAYLNWWKPLLSKPQLESVYPYSKFIMMFSILQECENIGDKVLLFSQSLFTLDLIQDLLENAEDIDDEGSPYGKSWNHGIDFYRIDGSTSLKAREDCCGRFNDVDNHKMRLLLLSTKAFNLGINLVGANRVIIFDVTWNPSLNVQSIFRVFRFGQNKPCYIYRLISEGTMEQKIYERQISKLSTAFRVVDEHQIDRHFNLKCQEELYEFDPNTTKPKTTLNLPKDRLMAELILKHKDLVMDILEHDSLLQNNEAEELDENDRNAAWEDYEKEKNGIQTTNLNSTSINNSNLAGGSSQAFRSNNDDIQLFNYFREVFPQASMLQLNDMLIKYPQAARPHFLDTLSNVKDAQNVEQ</sequence>
<keyword evidence="4" id="KW-0378">Hydrolase</keyword>
<feature type="domain" description="Helicase C-terminal" evidence="11">
    <location>
        <begin position="1211"/>
        <end position="1375"/>
    </location>
</feature>
<dbReference type="PROSITE" id="PS51194">
    <property type="entry name" value="HELICASE_CTER"/>
    <property type="match status" value="1"/>
</dbReference>
<keyword evidence="8" id="KW-0539">Nucleus</keyword>
<evidence type="ECO:0000256" key="8">
    <source>
        <dbReference type="ARBA" id="ARBA00023242"/>
    </source>
</evidence>
<dbReference type="PANTHER" id="PTHR45797:SF3">
    <property type="entry name" value="TRANSCRIPTIONAL REGULATOR ATRX HOMOLOG"/>
    <property type="match status" value="1"/>
</dbReference>
<proteinExistence type="inferred from homology"/>
<reference evidence="12" key="1">
    <citation type="submission" date="2022-02" db="EMBL/GenBank/DDBJ databases">
        <authorList>
            <person name="King R."/>
        </authorList>
    </citation>
    <scope>NUCLEOTIDE SEQUENCE</scope>
</reference>
<dbReference type="GO" id="GO:0005524">
    <property type="term" value="F:ATP binding"/>
    <property type="evidence" value="ECO:0007669"/>
    <property type="project" value="UniProtKB-KW"/>
</dbReference>
<name>A0A9P0IMB1_APHGO</name>
<evidence type="ECO:0000313" key="13">
    <source>
        <dbReference type="Proteomes" id="UP001154329"/>
    </source>
</evidence>
<comment type="subcellular location">
    <subcellularLocation>
        <location evidence="1">Nucleus</location>
    </subcellularLocation>
</comment>
<protein>
    <recommendedName>
        <fullName evidence="14">Transcriptional regulator ATRX</fullName>
    </recommendedName>
</protein>
<evidence type="ECO:0000256" key="1">
    <source>
        <dbReference type="ARBA" id="ARBA00004123"/>
    </source>
</evidence>
<feature type="compositionally biased region" description="Acidic residues" evidence="9">
    <location>
        <begin position="584"/>
        <end position="595"/>
    </location>
</feature>
<dbReference type="InterPro" id="IPR044574">
    <property type="entry name" value="ARIP4-like"/>
</dbReference>
<dbReference type="SUPFAM" id="SSF52540">
    <property type="entry name" value="P-loop containing nucleoside triphosphate hydrolases"/>
    <property type="match status" value="2"/>
</dbReference>
<evidence type="ECO:0000256" key="2">
    <source>
        <dbReference type="ARBA" id="ARBA00007025"/>
    </source>
</evidence>
<feature type="compositionally biased region" description="Polar residues" evidence="9">
    <location>
        <begin position="596"/>
        <end position="615"/>
    </location>
</feature>
<dbReference type="Gene3D" id="3.40.50.300">
    <property type="entry name" value="P-loop containing nucleotide triphosphate hydrolases"/>
    <property type="match status" value="1"/>
</dbReference>
<dbReference type="GO" id="GO:0004386">
    <property type="term" value="F:helicase activity"/>
    <property type="evidence" value="ECO:0007669"/>
    <property type="project" value="UniProtKB-KW"/>
</dbReference>
<dbReference type="PANTHER" id="PTHR45797">
    <property type="entry name" value="RAD54-LIKE"/>
    <property type="match status" value="1"/>
</dbReference>
<dbReference type="InterPro" id="IPR038718">
    <property type="entry name" value="SNF2-like_sf"/>
</dbReference>
<dbReference type="InterPro" id="IPR027417">
    <property type="entry name" value="P-loop_NTPase"/>
</dbReference>
<evidence type="ECO:0000256" key="7">
    <source>
        <dbReference type="ARBA" id="ARBA00023125"/>
    </source>
</evidence>
<evidence type="ECO:0000256" key="3">
    <source>
        <dbReference type="ARBA" id="ARBA00022741"/>
    </source>
</evidence>
<evidence type="ECO:0000259" key="11">
    <source>
        <dbReference type="PROSITE" id="PS51194"/>
    </source>
</evidence>
<evidence type="ECO:0008006" key="14">
    <source>
        <dbReference type="Google" id="ProtNLM"/>
    </source>
</evidence>
<feature type="compositionally biased region" description="Low complexity" evidence="9">
    <location>
        <begin position="643"/>
        <end position="657"/>
    </location>
</feature>
<dbReference type="CDD" id="cd18793">
    <property type="entry name" value="SF2_C_SNF"/>
    <property type="match status" value="1"/>
</dbReference>
<dbReference type="InterPro" id="IPR001650">
    <property type="entry name" value="Helicase_C-like"/>
</dbReference>
<dbReference type="InterPro" id="IPR000330">
    <property type="entry name" value="SNF2_N"/>
</dbReference>
<dbReference type="Pfam" id="PF00271">
    <property type="entry name" value="Helicase_C"/>
    <property type="match status" value="1"/>
</dbReference>
<dbReference type="InterPro" id="IPR049730">
    <property type="entry name" value="SNF2/RAD54-like_C"/>
</dbReference>
<dbReference type="SMART" id="SM00487">
    <property type="entry name" value="DEXDc"/>
    <property type="match status" value="1"/>
</dbReference>
<feature type="domain" description="Helicase ATP-binding" evidence="10">
    <location>
        <begin position="835"/>
        <end position="1018"/>
    </location>
</feature>